<geneLocation type="plasmid" evidence="2">
    <name>fosmid 7D</name>
</geneLocation>
<accession>A0A0A8KXP9</accession>
<sequence>MPACEAYSGLVLGREQVLSRGSEGQRMAQTMKLHYGVWLLPLLLVTLLSVLSLTACTTVPKSVLQLDPASKLEQMPEIYARIDRIALKDILESLSDETLSSVAKELGGPSDKKSKKADQETLVDRKSLNDLVNRVSVVGLGLSGTHTESRNAELVLIGNFPAFSVKYTLATKGDWIKTSEGYKAKDSPLYVRPLEQGVIHAANFPRSDSAKKSAQSAQFKEIVPSPYKDSPSDFLIIIKSPKALFNGVGVLDGLDSLPISEIIVQCNKSSSVEDRGKTKTEQASVATSNYTVNTYIVMKDAATARMFKPAVRMLWAFSAPRLLGDEANSDAALALEDDTYKAEGISVSAGALGSMFSQFASGLSKSTQEY</sequence>
<keyword evidence="2" id="KW-0614">Plasmid</keyword>
<evidence type="ECO:0000313" key="2">
    <source>
        <dbReference type="EMBL" id="CDL65428.1"/>
    </source>
</evidence>
<dbReference type="EMBL" id="HG796240">
    <property type="protein sequence ID" value="CDL65428.1"/>
    <property type="molecule type" value="Genomic_DNA"/>
</dbReference>
<proteinExistence type="predicted"/>
<keyword evidence="1" id="KW-0472">Membrane</keyword>
<evidence type="ECO:0000256" key="1">
    <source>
        <dbReference type="SAM" id="Phobius"/>
    </source>
</evidence>
<feature type="transmembrane region" description="Helical" evidence="1">
    <location>
        <begin position="35"/>
        <end position="55"/>
    </location>
</feature>
<keyword evidence="1" id="KW-1133">Transmembrane helix</keyword>
<gene>
    <name evidence="2" type="ORF">WWTP_pFosmid_7D_0010</name>
</gene>
<protein>
    <submittedName>
        <fullName evidence="2">Putative membrane protein</fullName>
    </submittedName>
</protein>
<organism evidence="2">
    <name type="scientific">wastewater metagenome</name>
    <dbReference type="NCBI Taxonomy" id="527639"/>
    <lineage>
        <taxon>unclassified sequences</taxon>
        <taxon>metagenomes</taxon>
        <taxon>ecological metagenomes</taxon>
    </lineage>
</organism>
<reference evidence="2" key="1">
    <citation type="journal article" date="2015" name="Res. Microbiol.">
        <title>New FeFe-hydrogenase genes identified in a metagenomic fosmid library from a municipal wastewater treatment plant as revealed by high-throughput sequencing.</title>
        <authorList>
            <person name="Tomazetto G."/>
            <person name="Wibberg D."/>
            <person name="Schluter A."/>
            <person name="Oliveira V.M."/>
        </authorList>
    </citation>
    <scope>NUCLEOTIDE SEQUENCE</scope>
    <source>
        <plasmid evidence="2">fosmid 7D</plasmid>
    </source>
</reference>
<dbReference type="AlphaFoldDB" id="A0A0A8KXP9"/>
<name>A0A0A8KXP9_9ZZZZ</name>
<keyword evidence="1" id="KW-0812">Transmembrane</keyword>